<proteinExistence type="predicted"/>
<keyword evidence="1" id="KW-0472">Membrane</keyword>
<organism evidence="2 3">
    <name type="scientific">Rhizobium lusitanum</name>
    <dbReference type="NCBI Taxonomy" id="293958"/>
    <lineage>
        <taxon>Bacteria</taxon>
        <taxon>Pseudomonadati</taxon>
        <taxon>Pseudomonadota</taxon>
        <taxon>Alphaproteobacteria</taxon>
        <taxon>Hyphomicrobiales</taxon>
        <taxon>Rhizobiaceae</taxon>
        <taxon>Rhizobium/Agrobacterium group</taxon>
        <taxon>Rhizobium</taxon>
    </lineage>
</organism>
<dbReference type="RefSeq" id="WP_163984967.1">
    <property type="nucleotide sequence ID" value="NZ_WUEY01000001.1"/>
</dbReference>
<evidence type="ECO:0000313" key="2">
    <source>
        <dbReference type="EMBL" id="NEI68538.1"/>
    </source>
</evidence>
<feature type="transmembrane region" description="Helical" evidence="1">
    <location>
        <begin position="30"/>
        <end position="48"/>
    </location>
</feature>
<feature type="transmembrane region" description="Helical" evidence="1">
    <location>
        <begin position="129"/>
        <end position="147"/>
    </location>
</feature>
<dbReference type="Proteomes" id="UP000483035">
    <property type="component" value="Unassembled WGS sequence"/>
</dbReference>
<gene>
    <name evidence="2" type="ORF">GR212_03060</name>
</gene>
<feature type="transmembrane region" description="Helical" evidence="1">
    <location>
        <begin position="60"/>
        <end position="78"/>
    </location>
</feature>
<evidence type="ECO:0000313" key="3">
    <source>
        <dbReference type="Proteomes" id="UP000483035"/>
    </source>
</evidence>
<accession>A0A6L9U271</accession>
<protein>
    <recommendedName>
        <fullName evidence="4">DUF1453 family protein</fullName>
    </recommendedName>
</protein>
<reference evidence="2 3" key="1">
    <citation type="submission" date="2019-12" db="EMBL/GenBank/DDBJ databases">
        <title>Rhizobium genotypes associated with high levels of biological nitrogen fixation by grain legumes in a temperate-maritime cropping system.</title>
        <authorList>
            <person name="Maluk M."/>
            <person name="Francesc Ferrando Molina F."/>
            <person name="Lopez Del Egido L."/>
            <person name="Lafos M."/>
            <person name="Langarica-Fuentes A."/>
            <person name="Gebre Yohannes G."/>
            <person name="Young M.W."/>
            <person name="Martin P."/>
            <person name="Gantlett R."/>
            <person name="Kenicer G."/>
            <person name="Hawes C."/>
            <person name="Begg G.S."/>
            <person name="Quilliam R.S."/>
            <person name="Squire G.R."/>
            <person name="Poole P.S."/>
            <person name="Young P.W."/>
            <person name="Iannetta P.M."/>
            <person name="James E.K."/>
        </authorList>
    </citation>
    <scope>NUCLEOTIDE SEQUENCE [LARGE SCALE GENOMIC DNA]</scope>
    <source>
        <strain evidence="2 3">JHI1118</strain>
    </source>
</reference>
<evidence type="ECO:0008006" key="4">
    <source>
        <dbReference type="Google" id="ProtNLM"/>
    </source>
</evidence>
<evidence type="ECO:0000256" key="1">
    <source>
        <dbReference type="SAM" id="Phobius"/>
    </source>
</evidence>
<feature type="transmembrane region" description="Helical" evidence="1">
    <location>
        <begin position="6"/>
        <end position="23"/>
    </location>
</feature>
<dbReference type="AlphaFoldDB" id="A0A6L9U271"/>
<dbReference type="EMBL" id="WUEY01000001">
    <property type="protein sequence ID" value="NEI68538.1"/>
    <property type="molecule type" value="Genomic_DNA"/>
</dbReference>
<feature type="transmembrane region" description="Helical" evidence="1">
    <location>
        <begin position="98"/>
        <end position="123"/>
    </location>
</feature>
<keyword evidence="1" id="KW-0812">Transmembrane</keyword>
<comment type="caution">
    <text evidence="2">The sequence shown here is derived from an EMBL/GenBank/DDBJ whole genome shotgun (WGS) entry which is preliminary data.</text>
</comment>
<sequence length="168" mass="18342">MTHIPVYVYALFLLLLWIGVSRCRPRTIRVERLAVMPVLMAVLGARGFDGLFSEASSLDLLFALIGLGIGVAIGWRHVGAWKLEVDRVKRSLSLPGDIMMLVIILASFAFEFLLHAAAAMHAVWFSAPVVPPLAAAIWAGFIGMSLGRNLHLLSRYMSVAAQSADQAR</sequence>
<name>A0A6L9U271_9HYPH</name>
<keyword evidence="1" id="KW-1133">Transmembrane helix</keyword>